<dbReference type="AlphaFoldDB" id="A0A6G1KQM0"/>
<reference evidence="1" key="1">
    <citation type="journal article" date="2020" name="Stud. Mycol.">
        <title>101 Dothideomycetes genomes: a test case for predicting lifestyles and emergence of pathogens.</title>
        <authorList>
            <person name="Haridas S."/>
            <person name="Albert R."/>
            <person name="Binder M."/>
            <person name="Bloem J."/>
            <person name="Labutti K."/>
            <person name="Salamov A."/>
            <person name="Andreopoulos B."/>
            <person name="Baker S."/>
            <person name="Barry K."/>
            <person name="Bills G."/>
            <person name="Bluhm B."/>
            <person name="Cannon C."/>
            <person name="Castanera R."/>
            <person name="Culley D."/>
            <person name="Daum C."/>
            <person name="Ezra D."/>
            <person name="Gonzalez J."/>
            <person name="Henrissat B."/>
            <person name="Kuo A."/>
            <person name="Liang C."/>
            <person name="Lipzen A."/>
            <person name="Lutzoni F."/>
            <person name="Magnuson J."/>
            <person name="Mondo S."/>
            <person name="Nolan M."/>
            <person name="Ohm R."/>
            <person name="Pangilinan J."/>
            <person name="Park H.-J."/>
            <person name="Ramirez L."/>
            <person name="Alfaro M."/>
            <person name="Sun H."/>
            <person name="Tritt A."/>
            <person name="Yoshinaga Y."/>
            <person name="Zwiers L.-H."/>
            <person name="Turgeon B."/>
            <person name="Goodwin S."/>
            <person name="Spatafora J."/>
            <person name="Crous P."/>
            <person name="Grigoriev I."/>
        </authorList>
    </citation>
    <scope>NUCLEOTIDE SEQUENCE</scope>
    <source>
        <strain evidence="1">CBS 279.74</strain>
    </source>
</reference>
<dbReference type="Proteomes" id="UP000799428">
    <property type="component" value="Unassembled WGS sequence"/>
</dbReference>
<protein>
    <recommendedName>
        <fullName evidence="3">F-box domain-containing protein</fullName>
    </recommendedName>
</protein>
<dbReference type="OrthoDB" id="6365676at2759"/>
<name>A0A6G1KQM0_9PLEO</name>
<proteinExistence type="predicted"/>
<dbReference type="EMBL" id="MU005764">
    <property type="protein sequence ID" value="KAF2714855.1"/>
    <property type="molecule type" value="Genomic_DNA"/>
</dbReference>
<evidence type="ECO:0008006" key="3">
    <source>
        <dbReference type="Google" id="ProtNLM"/>
    </source>
</evidence>
<evidence type="ECO:0000313" key="1">
    <source>
        <dbReference type="EMBL" id="KAF2714855.1"/>
    </source>
</evidence>
<evidence type="ECO:0000313" key="2">
    <source>
        <dbReference type="Proteomes" id="UP000799428"/>
    </source>
</evidence>
<organism evidence="1 2">
    <name type="scientific">Pleomassaria siparia CBS 279.74</name>
    <dbReference type="NCBI Taxonomy" id="1314801"/>
    <lineage>
        <taxon>Eukaryota</taxon>
        <taxon>Fungi</taxon>
        <taxon>Dikarya</taxon>
        <taxon>Ascomycota</taxon>
        <taxon>Pezizomycotina</taxon>
        <taxon>Dothideomycetes</taxon>
        <taxon>Pleosporomycetidae</taxon>
        <taxon>Pleosporales</taxon>
        <taxon>Pleomassariaceae</taxon>
        <taxon>Pleomassaria</taxon>
    </lineage>
</organism>
<gene>
    <name evidence="1" type="ORF">K504DRAFT_445788</name>
</gene>
<accession>A0A6G1KQM0</accession>
<sequence length="321" mass="37307">MEVSMPLPLELVLNVITNSLPKYPNVILAPSHPITQTLLSFTLVCHETRRIANRYLRQYCMYLSSERRLRAFLLEIPNRPELRNIESLFLAPFDGHTIDDLSTAMWVRELFSFTCNSLKRLIIDVPLRSLYPETDHLAVRAVLREAFVKLENLEELVSVRDELFLSVTHHGNEPPVWKSWIKLRRLALYNVDASPGFWRSVGQMPALETVVLTRADSLRESNIKKEYFKNGDRALNVLLINVEEDQVRFSQIPRINWDKLDPQKRVTIFTYNVPCPFEEDDPIDICQEHVRIGAESGTLWDWRGEQIQHLPKVSNARLHLG</sequence>
<keyword evidence="2" id="KW-1185">Reference proteome</keyword>